<gene>
    <name evidence="2" type="ORF">FC48_GL000155</name>
</gene>
<evidence type="ECO:0000256" key="1">
    <source>
        <dbReference type="SAM" id="Phobius"/>
    </source>
</evidence>
<dbReference type="GeneID" id="48467764"/>
<organism evidence="2 3">
    <name type="scientific">Ligilactobacillus murinus DSM 20452 = NBRC 14221</name>
    <dbReference type="NCBI Taxonomy" id="1423772"/>
    <lineage>
        <taxon>Bacteria</taxon>
        <taxon>Bacillati</taxon>
        <taxon>Bacillota</taxon>
        <taxon>Bacilli</taxon>
        <taxon>Lactobacillales</taxon>
        <taxon>Lactobacillaceae</taxon>
        <taxon>Ligilactobacillus</taxon>
    </lineage>
</organism>
<proteinExistence type="predicted"/>
<keyword evidence="1" id="KW-1133">Transmembrane helix</keyword>
<keyword evidence="1" id="KW-0812">Transmembrane</keyword>
<keyword evidence="1" id="KW-0472">Membrane</keyword>
<dbReference type="AlphaFoldDB" id="A0A0R2B960"/>
<dbReference type="RefSeq" id="WP_004049746.1">
    <property type="nucleotide sequence ID" value="NZ_AYYN01000067.1"/>
</dbReference>
<protein>
    <submittedName>
        <fullName evidence="2">Uncharacterized protein</fullName>
    </submittedName>
</protein>
<sequence length="55" mass="6696">MSEDPLREEIAKRMEQVRKDIPVEKKSNWRRKVIVLMMTLVLAGIMLFSILRYFW</sequence>
<feature type="transmembrane region" description="Helical" evidence="1">
    <location>
        <begin position="33"/>
        <end position="54"/>
    </location>
</feature>
<reference evidence="2 3" key="1">
    <citation type="journal article" date="2015" name="Genome Announc.">
        <title>Expanding the biotechnology potential of lactobacilli through comparative genomics of 213 strains and associated genera.</title>
        <authorList>
            <person name="Sun Z."/>
            <person name="Harris H.M."/>
            <person name="McCann A."/>
            <person name="Guo C."/>
            <person name="Argimon S."/>
            <person name="Zhang W."/>
            <person name="Yang X."/>
            <person name="Jeffery I.B."/>
            <person name="Cooney J.C."/>
            <person name="Kagawa T.F."/>
            <person name="Liu W."/>
            <person name="Song Y."/>
            <person name="Salvetti E."/>
            <person name="Wrobel A."/>
            <person name="Rasinkangas P."/>
            <person name="Parkhill J."/>
            <person name="Rea M.C."/>
            <person name="O'Sullivan O."/>
            <person name="Ritari J."/>
            <person name="Douillard F.P."/>
            <person name="Paul Ross R."/>
            <person name="Yang R."/>
            <person name="Briner A.E."/>
            <person name="Felis G.E."/>
            <person name="de Vos W.M."/>
            <person name="Barrangou R."/>
            <person name="Klaenhammer T.R."/>
            <person name="Caufield P.W."/>
            <person name="Cui Y."/>
            <person name="Zhang H."/>
            <person name="O'Toole P.W."/>
        </authorList>
    </citation>
    <scope>NUCLEOTIDE SEQUENCE [LARGE SCALE GENOMIC DNA]</scope>
    <source>
        <strain evidence="2 3">DSM 20452</strain>
    </source>
</reference>
<name>A0A0R2B960_9LACO</name>
<dbReference type="PATRIC" id="fig|1423772.3.peg.169"/>
<comment type="caution">
    <text evidence="2">The sequence shown here is derived from an EMBL/GenBank/DDBJ whole genome shotgun (WGS) entry which is preliminary data.</text>
</comment>
<evidence type="ECO:0000313" key="2">
    <source>
        <dbReference type="EMBL" id="KRM75365.1"/>
    </source>
</evidence>
<dbReference type="Proteomes" id="UP000051612">
    <property type="component" value="Unassembled WGS sequence"/>
</dbReference>
<evidence type="ECO:0000313" key="3">
    <source>
        <dbReference type="Proteomes" id="UP000051612"/>
    </source>
</evidence>
<dbReference type="EMBL" id="AYYN01000067">
    <property type="protein sequence ID" value="KRM75365.1"/>
    <property type="molecule type" value="Genomic_DNA"/>
</dbReference>
<accession>A0A0R2B960</accession>